<proteinExistence type="predicted"/>
<protein>
    <submittedName>
        <fullName evidence="1">Uncharacterized protein</fullName>
    </submittedName>
</protein>
<organism evidence="1">
    <name type="scientific">Arundo donax</name>
    <name type="common">Giant reed</name>
    <name type="synonym">Donax arundinaceus</name>
    <dbReference type="NCBI Taxonomy" id="35708"/>
    <lineage>
        <taxon>Eukaryota</taxon>
        <taxon>Viridiplantae</taxon>
        <taxon>Streptophyta</taxon>
        <taxon>Embryophyta</taxon>
        <taxon>Tracheophyta</taxon>
        <taxon>Spermatophyta</taxon>
        <taxon>Magnoliopsida</taxon>
        <taxon>Liliopsida</taxon>
        <taxon>Poales</taxon>
        <taxon>Poaceae</taxon>
        <taxon>PACMAD clade</taxon>
        <taxon>Arundinoideae</taxon>
        <taxon>Arundineae</taxon>
        <taxon>Arundo</taxon>
    </lineage>
</organism>
<sequence>MVKVIDLPRSRHLLGLVYIYQKRKLVDKAFWHYCLLWSYCGAPTSIIF</sequence>
<accession>A0A0A8YQG7</accession>
<reference evidence="1" key="2">
    <citation type="journal article" date="2015" name="Data Brief">
        <title>Shoot transcriptome of the giant reed, Arundo donax.</title>
        <authorList>
            <person name="Barrero R.A."/>
            <person name="Guerrero F.D."/>
            <person name="Moolhuijzen P."/>
            <person name="Goolsby J.A."/>
            <person name="Tidwell J."/>
            <person name="Bellgard S.E."/>
            <person name="Bellgard M.I."/>
        </authorList>
    </citation>
    <scope>NUCLEOTIDE SEQUENCE</scope>
    <source>
        <tissue evidence="1">Shoot tissue taken approximately 20 cm above the soil surface</tissue>
    </source>
</reference>
<dbReference type="EMBL" id="GBRH01273303">
    <property type="protein sequence ID" value="JAD24592.1"/>
    <property type="molecule type" value="Transcribed_RNA"/>
</dbReference>
<reference evidence="1" key="1">
    <citation type="submission" date="2014-09" db="EMBL/GenBank/DDBJ databases">
        <authorList>
            <person name="Magalhaes I.L.F."/>
            <person name="Oliveira U."/>
            <person name="Santos F.R."/>
            <person name="Vidigal T.H.D.A."/>
            <person name="Brescovit A.D."/>
            <person name="Santos A.J."/>
        </authorList>
    </citation>
    <scope>NUCLEOTIDE SEQUENCE</scope>
    <source>
        <tissue evidence="1">Shoot tissue taken approximately 20 cm above the soil surface</tissue>
    </source>
</reference>
<evidence type="ECO:0000313" key="1">
    <source>
        <dbReference type="EMBL" id="JAD24592.1"/>
    </source>
</evidence>
<name>A0A0A8YQG7_ARUDO</name>
<dbReference type="AlphaFoldDB" id="A0A0A8YQG7"/>